<dbReference type="OrthoDB" id="1081807at2759"/>
<dbReference type="SUPFAM" id="SSF48371">
    <property type="entry name" value="ARM repeat"/>
    <property type="match status" value="1"/>
</dbReference>
<comment type="caution">
    <text evidence="1">The sequence shown here is derived from an EMBL/GenBank/DDBJ whole genome shotgun (WGS) entry which is preliminary data.</text>
</comment>
<protein>
    <submittedName>
        <fullName evidence="1">Uncharacterized protein</fullName>
    </submittedName>
</protein>
<organism evidence="1 3">
    <name type="scientific">Didymodactylos carnosus</name>
    <dbReference type="NCBI Taxonomy" id="1234261"/>
    <lineage>
        <taxon>Eukaryota</taxon>
        <taxon>Metazoa</taxon>
        <taxon>Spiralia</taxon>
        <taxon>Gnathifera</taxon>
        <taxon>Rotifera</taxon>
        <taxon>Eurotatoria</taxon>
        <taxon>Bdelloidea</taxon>
        <taxon>Philodinida</taxon>
        <taxon>Philodinidae</taxon>
        <taxon>Didymodactylos</taxon>
    </lineage>
</organism>
<sequence length="450" mass="51497">MIYRAEFMRGAPAALWEKKSAGRKLRLSRQLSSLDVLKTASVNELPNIYELLSQELRARTKSVEEICQKLNDLPDEILTATSLIDHNLYIQLIPNTLRILLEKWHSEDYLTNDECNLFELIVKLLSKLVRQSAYDVNKIDKIQQWLLNLTFIGGVFTCVLDIAKGRHLQDNNIENLGTLLEIFSYFQTEQKSIMDHPALSLLLDSVVACLSSSFYIDTFIQLHPETKKLIKSKQFLLVTCTDYFNAYTGNQQKILANKLVQTMIENYINIYEKFLIVVDQWSQPMTRCICSMTIIILSSDLNEEILLGYEENLIENFIKILNSTNLLKNISPISINSQTLLIQAIIHLIYQLCLNDNILKIVKDKQLTDIITKFTQVNNGEITLEAYKILELITPDSEFTEIVDPVKVAEVAVNNLTDVLNSSTDVNREKVLTGLKSKQISFVELLPLNE</sequence>
<dbReference type="EMBL" id="CAJOBC010008735">
    <property type="protein sequence ID" value="CAF3969525.1"/>
    <property type="molecule type" value="Genomic_DNA"/>
</dbReference>
<name>A0A814WQ24_9BILA</name>
<dbReference type="EMBL" id="CAJNOQ010008734">
    <property type="protein sequence ID" value="CAF1205251.1"/>
    <property type="molecule type" value="Genomic_DNA"/>
</dbReference>
<dbReference type="Proteomes" id="UP000663829">
    <property type="component" value="Unassembled WGS sequence"/>
</dbReference>
<accession>A0A814WQ24</accession>
<reference evidence="1" key="1">
    <citation type="submission" date="2021-02" db="EMBL/GenBank/DDBJ databases">
        <authorList>
            <person name="Nowell W R."/>
        </authorList>
    </citation>
    <scope>NUCLEOTIDE SEQUENCE</scope>
</reference>
<evidence type="ECO:0000313" key="3">
    <source>
        <dbReference type="Proteomes" id="UP000663829"/>
    </source>
</evidence>
<evidence type="ECO:0000313" key="1">
    <source>
        <dbReference type="EMBL" id="CAF1205251.1"/>
    </source>
</evidence>
<proteinExistence type="predicted"/>
<gene>
    <name evidence="1" type="ORF">GPM918_LOCUS23929</name>
    <name evidence="2" type="ORF">SRO942_LOCUS23928</name>
</gene>
<dbReference type="InterPro" id="IPR016024">
    <property type="entry name" value="ARM-type_fold"/>
</dbReference>
<dbReference type="Proteomes" id="UP000681722">
    <property type="component" value="Unassembled WGS sequence"/>
</dbReference>
<dbReference type="AlphaFoldDB" id="A0A814WQ24"/>
<evidence type="ECO:0000313" key="2">
    <source>
        <dbReference type="EMBL" id="CAF3969525.1"/>
    </source>
</evidence>
<keyword evidence="3" id="KW-1185">Reference proteome</keyword>